<dbReference type="SUPFAM" id="SSF51338">
    <property type="entry name" value="Composite domain of metallo-dependent hydrolases"/>
    <property type="match status" value="1"/>
</dbReference>
<dbReference type="InterPro" id="IPR057744">
    <property type="entry name" value="OTAase-like"/>
</dbReference>
<dbReference type="Pfam" id="PF01979">
    <property type="entry name" value="Amidohydro_1"/>
    <property type="match status" value="1"/>
</dbReference>
<dbReference type="CDD" id="cd01299">
    <property type="entry name" value="Met_dep_hydrolase_A"/>
    <property type="match status" value="1"/>
</dbReference>
<dbReference type="PANTHER" id="PTHR43135">
    <property type="entry name" value="ALPHA-D-RIBOSE 1-METHYLPHOSPHONATE 5-TRIPHOSPHATE DIPHOSPHATASE"/>
    <property type="match status" value="1"/>
</dbReference>
<gene>
    <name evidence="2" type="ORF">SAMN05661030_2719</name>
</gene>
<feature type="domain" description="Amidohydrolase-related" evidence="1">
    <location>
        <begin position="51"/>
        <end position="400"/>
    </location>
</feature>
<dbReference type="Proteomes" id="UP000199022">
    <property type="component" value="Unassembled WGS sequence"/>
</dbReference>
<dbReference type="Gene3D" id="2.30.40.10">
    <property type="entry name" value="Urease, subunit C, domain 1"/>
    <property type="match status" value="1"/>
</dbReference>
<dbReference type="InterPro" id="IPR051781">
    <property type="entry name" value="Metallo-dep_Hydrolase"/>
</dbReference>
<keyword evidence="3" id="KW-1185">Reference proteome</keyword>
<name>A0A1I1QCU3_9ACTN</name>
<dbReference type="Gene3D" id="3.20.20.140">
    <property type="entry name" value="Metal-dependent hydrolases"/>
    <property type="match status" value="1"/>
</dbReference>
<dbReference type="STRING" id="1225127.SAMN05661030_2719"/>
<sequence>MTTRRVFTGGQVLDGTGAPAARADVAVQDGRVVEVGTGLDGDEVVDCTGATVLPGLFDCHVHVLMSGVDTLRQLQTPYSQVYFEAARNLRRTLALGITSVRDAAGADLGVAEAVRSGLVRGPRMQISLTMISQTGGHADDWHVCGAETPLLPPTPGRPNGICDGPDEVRRTVRTLVRAGADVLKVATSGGVLSPRDDPRHAHFRPAELAVLVEEATAAGLAVMAHAQGADGIKNAVRAGIRSIEHGIFLDDEAIELMLEHGTWLVPTLSAPRAVLAAVAAGAALPQAVVDKAIAVQAQHDASVSRAHEAGVRIAMGTDSGVGPHGENLGELQLMRDRGMSVEEVWHATTLSAARLLRVDHELGSLEPGKRADVVVLDGDAADLSGLAGRVREVWLDGERVAAGGRVADPAA</sequence>
<dbReference type="GO" id="GO:0016810">
    <property type="term" value="F:hydrolase activity, acting on carbon-nitrogen (but not peptide) bonds"/>
    <property type="evidence" value="ECO:0007669"/>
    <property type="project" value="InterPro"/>
</dbReference>
<evidence type="ECO:0000313" key="3">
    <source>
        <dbReference type="Proteomes" id="UP000199022"/>
    </source>
</evidence>
<dbReference type="InterPro" id="IPR032466">
    <property type="entry name" value="Metal_Hydrolase"/>
</dbReference>
<dbReference type="AlphaFoldDB" id="A0A1I1QCU3"/>
<protein>
    <submittedName>
        <fullName evidence="2">Imidazolonepropionase</fullName>
    </submittedName>
</protein>
<dbReference type="RefSeq" id="WP_091559755.1">
    <property type="nucleotide sequence ID" value="NZ_BNAC01000001.1"/>
</dbReference>
<evidence type="ECO:0000259" key="1">
    <source>
        <dbReference type="Pfam" id="PF01979"/>
    </source>
</evidence>
<proteinExistence type="predicted"/>
<dbReference type="OrthoDB" id="3189065at2"/>
<dbReference type="InterPro" id="IPR011059">
    <property type="entry name" value="Metal-dep_hydrolase_composite"/>
</dbReference>
<dbReference type="SUPFAM" id="SSF51556">
    <property type="entry name" value="Metallo-dependent hydrolases"/>
    <property type="match status" value="1"/>
</dbReference>
<reference evidence="3" key="1">
    <citation type="submission" date="2016-10" db="EMBL/GenBank/DDBJ databases">
        <authorList>
            <person name="Varghese N."/>
            <person name="Submissions S."/>
        </authorList>
    </citation>
    <scope>NUCLEOTIDE SEQUENCE [LARGE SCALE GENOMIC DNA]</scope>
    <source>
        <strain evidence="3">DSM 45962</strain>
    </source>
</reference>
<dbReference type="PANTHER" id="PTHR43135:SF3">
    <property type="entry name" value="ALPHA-D-RIBOSE 1-METHYLPHOSPHONATE 5-TRIPHOSPHATE DIPHOSPHATASE"/>
    <property type="match status" value="1"/>
</dbReference>
<dbReference type="EMBL" id="FOMD01000003">
    <property type="protein sequence ID" value="SFD19909.1"/>
    <property type="molecule type" value="Genomic_DNA"/>
</dbReference>
<accession>A0A1I1QCU3</accession>
<organism evidence="2 3">
    <name type="scientific">Klenkia taihuensis</name>
    <dbReference type="NCBI Taxonomy" id="1225127"/>
    <lineage>
        <taxon>Bacteria</taxon>
        <taxon>Bacillati</taxon>
        <taxon>Actinomycetota</taxon>
        <taxon>Actinomycetes</taxon>
        <taxon>Geodermatophilales</taxon>
        <taxon>Geodermatophilaceae</taxon>
        <taxon>Klenkia</taxon>
    </lineage>
</organism>
<evidence type="ECO:0000313" key="2">
    <source>
        <dbReference type="EMBL" id="SFD19909.1"/>
    </source>
</evidence>
<dbReference type="InterPro" id="IPR006680">
    <property type="entry name" value="Amidohydro-rel"/>
</dbReference>